<dbReference type="Proteomes" id="UP001157418">
    <property type="component" value="Unassembled WGS sequence"/>
</dbReference>
<dbReference type="InterPro" id="IPR058942">
    <property type="entry name" value="AT3G52170-like"/>
</dbReference>
<reference evidence="3 4" key="1">
    <citation type="submission" date="2022-01" db="EMBL/GenBank/DDBJ databases">
        <authorList>
            <person name="Xiong W."/>
            <person name="Schranz E."/>
        </authorList>
    </citation>
    <scope>NUCLEOTIDE SEQUENCE [LARGE SCALE GENOMIC DNA]</scope>
</reference>
<feature type="compositionally biased region" description="Basic and acidic residues" evidence="1">
    <location>
        <begin position="262"/>
        <end position="274"/>
    </location>
</feature>
<feature type="region of interest" description="Disordered" evidence="1">
    <location>
        <begin position="262"/>
        <end position="298"/>
    </location>
</feature>
<protein>
    <recommendedName>
        <fullName evidence="2">AT3G52170-like helix-turn-helix domain-containing protein</fullName>
    </recommendedName>
</protein>
<gene>
    <name evidence="3" type="ORF">LVIROSA_LOCUS24364</name>
</gene>
<dbReference type="InterPro" id="IPR058941">
    <property type="entry name" value="HTH_AT3G52170-like"/>
</dbReference>
<dbReference type="PANTHER" id="PTHR34568">
    <property type="entry name" value="RRM DOMAIN-CONTAINING PROTEIN"/>
    <property type="match status" value="1"/>
</dbReference>
<comment type="caution">
    <text evidence="3">The sequence shown here is derived from an EMBL/GenBank/DDBJ whole genome shotgun (WGS) entry which is preliminary data.</text>
</comment>
<proteinExistence type="predicted"/>
<name>A0AAU9NJS4_9ASTR</name>
<evidence type="ECO:0000259" key="2">
    <source>
        <dbReference type="Pfam" id="PF25896"/>
    </source>
</evidence>
<feature type="compositionally biased region" description="Polar residues" evidence="1">
    <location>
        <begin position="275"/>
        <end position="285"/>
    </location>
</feature>
<evidence type="ECO:0000313" key="3">
    <source>
        <dbReference type="EMBL" id="CAH1438085.1"/>
    </source>
</evidence>
<evidence type="ECO:0000313" key="4">
    <source>
        <dbReference type="Proteomes" id="UP001157418"/>
    </source>
</evidence>
<dbReference type="EMBL" id="CAKMRJ010004445">
    <property type="protein sequence ID" value="CAH1438085.1"/>
    <property type="molecule type" value="Genomic_DNA"/>
</dbReference>
<feature type="compositionally biased region" description="Basic and acidic residues" evidence="1">
    <location>
        <begin position="286"/>
        <end position="298"/>
    </location>
</feature>
<dbReference type="AlphaFoldDB" id="A0AAU9NJS4"/>
<dbReference type="Pfam" id="PF25896">
    <property type="entry name" value="HTH_AT3G52170"/>
    <property type="match status" value="1"/>
</dbReference>
<feature type="domain" description="AT3G52170-like helix-turn-helix" evidence="2">
    <location>
        <begin position="31"/>
        <end position="79"/>
    </location>
</feature>
<accession>A0AAU9NJS4</accession>
<organism evidence="3 4">
    <name type="scientific">Lactuca virosa</name>
    <dbReference type="NCBI Taxonomy" id="75947"/>
    <lineage>
        <taxon>Eukaryota</taxon>
        <taxon>Viridiplantae</taxon>
        <taxon>Streptophyta</taxon>
        <taxon>Embryophyta</taxon>
        <taxon>Tracheophyta</taxon>
        <taxon>Spermatophyta</taxon>
        <taxon>Magnoliopsida</taxon>
        <taxon>eudicotyledons</taxon>
        <taxon>Gunneridae</taxon>
        <taxon>Pentapetalae</taxon>
        <taxon>asterids</taxon>
        <taxon>campanulids</taxon>
        <taxon>Asterales</taxon>
        <taxon>Asteraceae</taxon>
        <taxon>Cichorioideae</taxon>
        <taxon>Cichorieae</taxon>
        <taxon>Lactucinae</taxon>
        <taxon>Lactuca</taxon>
    </lineage>
</organism>
<keyword evidence="4" id="KW-1185">Reference proteome</keyword>
<sequence>MQVIKGGCIGQTFALAKSNDSAGGKRSKRRSKEERKEMVEAFIKRYQGSNNGSFPSLRLTRKEVGGSYYTVREVFRELIQENRVLAPPKLPPSEENMENLDSFLENYSSGSISFDPKDKQTLLKEYELRREKVLSSRRISELQRRNLDNDDIIINGSTHTTMKNEEFEDPGYNNGALDSEVEEPVHTELLMEQAMKGHKDETEEVEVHQGQIRHFSEDVVVETFPLRPVSSMVYNIDEKTSEKEVLDGGNDERFVHDAIKDVKSEETLPAEDKVSSTPKHGSLSNESREASGIKKSERQATNPIVSFTKTFFAAFMKLWSE</sequence>
<dbReference type="PANTHER" id="PTHR34568:SF7">
    <property type="match status" value="1"/>
</dbReference>
<evidence type="ECO:0000256" key="1">
    <source>
        <dbReference type="SAM" id="MobiDB-lite"/>
    </source>
</evidence>